<dbReference type="SUPFAM" id="SSF56037">
    <property type="entry name" value="PheT/TilS domain"/>
    <property type="match status" value="1"/>
</dbReference>
<dbReference type="PANTHER" id="PTHR39209:SF2">
    <property type="entry name" value="CYTOPLASMIC PROTEIN"/>
    <property type="match status" value="1"/>
</dbReference>
<dbReference type="InterPro" id="IPR020825">
    <property type="entry name" value="Phe-tRNA_synthase-like_B3/B4"/>
</dbReference>
<gene>
    <name evidence="2" type="ORF">SAMN05216565_107164</name>
</gene>
<sequence length="222" mass="24977">MEINILPSLKKTIPDFKIGVIEYFNIVVTDSPQMVKGRLQLFQENIYFDLEEKGFYDYEGLREWKTIFKKVGTDPNRYRPSVESLYRRIKKQNYIGTINSAADINNFFSLQYEVPIGIYDIDKLTGDKVEIKVGTSSDEYEAINGRNVSMNQKILSCDSQGAFGSPIVDSARSGVTTSTKNALQLIYLKPSMTSSEGLELIQSLKNMFIQIHGGTAEATVIG</sequence>
<evidence type="ECO:0000313" key="3">
    <source>
        <dbReference type="Proteomes" id="UP000199159"/>
    </source>
</evidence>
<dbReference type="Gene3D" id="3.50.40.10">
    <property type="entry name" value="Phenylalanyl-trna Synthetase, Chain B, domain 3"/>
    <property type="match status" value="1"/>
</dbReference>
<accession>A0A1H0VQP6</accession>
<dbReference type="Pfam" id="PF03483">
    <property type="entry name" value="B3_4"/>
    <property type="match status" value="1"/>
</dbReference>
<dbReference type="STRING" id="930152.SAMN05216565_107164"/>
<dbReference type="PANTHER" id="PTHR39209">
    <property type="match status" value="1"/>
</dbReference>
<name>A0A1H0VQP6_9BACI</name>
<dbReference type="RefSeq" id="WP_090855901.1">
    <property type="nucleotide sequence ID" value="NZ_FNJU01000007.1"/>
</dbReference>
<keyword evidence="3" id="KW-1185">Reference proteome</keyword>
<reference evidence="3" key="1">
    <citation type="submission" date="2016-10" db="EMBL/GenBank/DDBJ databases">
        <authorList>
            <person name="Varghese N."/>
            <person name="Submissions S."/>
        </authorList>
    </citation>
    <scope>NUCLEOTIDE SEQUENCE [LARGE SCALE GENOMIC DNA]</scope>
    <source>
        <strain evidence="3">IBRC-M10078</strain>
    </source>
</reference>
<dbReference type="SMART" id="SM00873">
    <property type="entry name" value="B3_4"/>
    <property type="match status" value="1"/>
</dbReference>
<dbReference type="Proteomes" id="UP000199159">
    <property type="component" value="Unassembled WGS sequence"/>
</dbReference>
<feature type="domain" description="B3/B4 tRNA-binding" evidence="1">
    <location>
        <begin position="62"/>
        <end position="213"/>
    </location>
</feature>
<dbReference type="OrthoDB" id="9789812at2"/>
<dbReference type="GO" id="GO:0003723">
    <property type="term" value="F:RNA binding"/>
    <property type="evidence" value="ECO:0007669"/>
    <property type="project" value="InterPro"/>
</dbReference>
<dbReference type="EMBL" id="FNJU01000007">
    <property type="protein sequence ID" value="SDP80929.1"/>
    <property type="molecule type" value="Genomic_DNA"/>
</dbReference>
<protein>
    <submittedName>
        <fullName evidence="2">B3/B4 domain-containing protein (DNA/RNA-binding domain of Phe-tRNA-synthetase)</fullName>
    </submittedName>
</protein>
<organism evidence="2 3">
    <name type="scientific">Litchfieldia salsa</name>
    <dbReference type="NCBI Taxonomy" id="930152"/>
    <lineage>
        <taxon>Bacteria</taxon>
        <taxon>Bacillati</taxon>
        <taxon>Bacillota</taxon>
        <taxon>Bacilli</taxon>
        <taxon>Bacillales</taxon>
        <taxon>Bacillaceae</taxon>
        <taxon>Litchfieldia</taxon>
    </lineage>
</organism>
<evidence type="ECO:0000313" key="2">
    <source>
        <dbReference type="EMBL" id="SDP80929.1"/>
    </source>
</evidence>
<proteinExistence type="predicted"/>
<dbReference type="GO" id="GO:0004826">
    <property type="term" value="F:phenylalanine-tRNA ligase activity"/>
    <property type="evidence" value="ECO:0007669"/>
    <property type="project" value="InterPro"/>
</dbReference>
<dbReference type="InterPro" id="IPR005146">
    <property type="entry name" value="B3/B4_tRNA-bd"/>
</dbReference>
<dbReference type="AlphaFoldDB" id="A0A1H0VQP6"/>
<evidence type="ECO:0000259" key="1">
    <source>
        <dbReference type="SMART" id="SM00873"/>
    </source>
</evidence>